<name>A0A843XAW6_COLES</name>
<evidence type="ECO:0000313" key="3">
    <source>
        <dbReference type="Proteomes" id="UP000652761"/>
    </source>
</evidence>
<dbReference type="EMBL" id="NMUH01007017">
    <property type="protein sequence ID" value="MQM16461.1"/>
    <property type="molecule type" value="Genomic_DNA"/>
</dbReference>
<sequence length="124" mass="13586">MWCGGCGDVEKGGSGLEDVVGVGSDAEERRFASEPVKEVGCLLARKEKKTSRGWVLYVLEGECTLDSSSSEAFEFPPFELDSDMCIPAKGELWFPGDGRMKKEKGTRLAPEMEDSLAEEEELSK</sequence>
<gene>
    <name evidence="2" type="ORF">Taro_049418</name>
</gene>
<reference evidence="2" key="1">
    <citation type="submission" date="2017-07" db="EMBL/GenBank/DDBJ databases">
        <title>Taro Niue Genome Assembly and Annotation.</title>
        <authorList>
            <person name="Atibalentja N."/>
            <person name="Keating K."/>
            <person name="Fields C.J."/>
        </authorList>
    </citation>
    <scope>NUCLEOTIDE SEQUENCE</scope>
    <source>
        <strain evidence="2">Niue_2</strain>
        <tissue evidence="2">Leaf</tissue>
    </source>
</reference>
<protein>
    <submittedName>
        <fullName evidence="2">Uncharacterized protein</fullName>
    </submittedName>
</protein>
<evidence type="ECO:0000256" key="1">
    <source>
        <dbReference type="SAM" id="MobiDB-lite"/>
    </source>
</evidence>
<feature type="region of interest" description="Disordered" evidence="1">
    <location>
        <begin position="100"/>
        <end position="124"/>
    </location>
</feature>
<feature type="non-terminal residue" evidence="2">
    <location>
        <position position="124"/>
    </location>
</feature>
<accession>A0A843XAW6</accession>
<dbReference type="AlphaFoldDB" id="A0A843XAW6"/>
<dbReference type="Proteomes" id="UP000652761">
    <property type="component" value="Unassembled WGS sequence"/>
</dbReference>
<proteinExistence type="predicted"/>
<keyword evidence="3" id="KW-1185">Reference proteome</keyword>
<organism evidence="2 3">
    <name type="scientific">Colocasia esculenta</name>
    <name type="common">Wild taro</name>
    <name type="synonym">Arum esculentum</name>
    <dbReference type="NCBI Taxonomy" id="4460"/>
    <lineage>
        <taxon>Eukaryota</taxon>
        <taxon>Viridiplantae</taxon>
        <taxon>Streptophyta</taxon>
        <taxon>Embryophyta</taxon>
        <taxon>Tracheophyta</taxon>
        <taxon>Spermatophyta</taxon>
        <taxon>Magnoliopsida</taxon>
        <taxon>Liliopsida</taxon>
        <taxon>Araceae</taxon>
        <taxon>Aroideae</taxon>
        <taxon>Colocasieae</taxon>
        <taxon>Colocasia</taxon>
    </lineage>
</organism>
<feature type="compositionally biased region" description="Acidic residues" evidence="1">
    <location>
        <begin position="111"/>
        <end position="124"/>
    </location>
</feature>
<evidence type="ECO:0000313" key="2">
    <source>
        <dbReference type="EMBL" id="MQM16461.1"/>
    </source>
</evidence>
<comment type="caution">
    <text evidence="2">The sequence shown here is derived from an EMBL/GenBank/DDBJ whole genome shotgun (WGS) entry which is preliminary data.</text>
</comment>